<feature type="compositionally biased region" description="Low complexity" evidence="1">
    <location>
        <begin position="65"/>
        <end position="76"/>
    </location>
</feature>
<feature type="compositionally biased region" description="Polar residues" evidence="1">
    <location>
        <begin position="86"/>
        <end position="98"/>
    </location>
</feature>
<organism evidence="2 3">
    <name type="scientific">Cichlidogyrus casuarinus</name>
    <dbReference type="NCBI Taxonomy" id="1844966"/>
    <lineage>
        <taxon>Eukaryota</taxon>
        <taxon>Metazoa</taxon>
        <taxon>Spiralia</taxon>
        <taxon>Lophotrochozoa</taxon>
        <taxon>Platyhelminthes</taxon>
        <taxon>Monogenea</taxon>
        <taxon>Monopisthocotylea</taxon>
        <taxon>Dactylogyridea</taxon>
        <taxon>Ancyrocephalidae</taxon>
        <taxon>Cichlidogyrus</taxon>
    </lineage>
</organism>
<dbReference type="EMBL" id="JBJKFK010000178">
    <property type="protein sequence ID" value="KAL3319024.1"/>
    <property type="molecule type" value="Genomic_DNA"/>
</dbReference>
<accession>A0ABD2QHK9</accession>
<reference evidence="2 3" key="1">
    <citation type="submission" date="2024-11" db="EMBL/GenBank/DDBJ databases">
        <title>Adaptive evolution of stress response genes in parasites aligns with host niche diversity.</title>
        <authorList>
            <person name="Hahn C."/>
            <person name="Resl P."/>
        </authorList>
    </citation>
    <scope>NUCLEOTIDE SEQUENCE [LARGE SCALE GENOMIC DNA]</scope>
    <source>
        <strain evidence="2">EGGRZ-B1_66</strain>
        <tissue evidence="2">Body</tissue>
    </source>
</reference>
<dbReference type="AlphaFoldDB" id="A0ABD2QHK9"/>
<proteinExistence type="predicted"/>
<evidence type="ECO:0000256" key="1">
    <source>
        <dbReference type="SAM" id="MobiDB-lite"/>
    </source>
</evidence>
<evidence type="ECO:0000313" key="2">
    <source>
        <dbReference type="EMBL" id="KAL3319024.1"/>
    </source>
</evidence>
<name>A0ABD2QHK9_9PLAT</name>
<comment type="caution">
    <text evidence="2">The sequence shown here is derived from an EMBL/GenBank/DDBJ whole genome shotgun (WGS) entry which is preliminary data.</text>
</comment>
<sequence>MTASFCSPTVFKIPPLGSPPQLKNYFLPGYPAAIAAVMASLQAARAHNGPPNSGIVELGSGGGSSSFSGWSNSPISTPQEGPEFCRQQTPEAVSVSTL</sequence>
<keyword evidence="3" id="KW-1185">Reference proteome</keyword>
<protein>
    <submittedName>
        <fullName evidence="2">Uncharacterized protein</fullName>
    </submittedName>
</protein>
<feature type="region of interest" description="Disordered" evidence="1">
    <location>
        <begin position="45"/>
        <end position="98"/>
    </location>
</feature>
<dbReference type="Proteomes" id="UP001626550">
    <property type="component" value="Unassembled WGS sequence"/>
</dbReference>
<gene>
    <name evidence="2" type="ORF">Ciccas_002309</name>
</gene>
<evidence type="ECO:0000313" key="3">
    <source>
        <dbReference type="Proteomes" id="UP001626550"/>
    </source>
</evidence>